<name>A0A9D3XCG3_9SAUR</name>
<dbReference type="Proteomes" id="UP000827986">
    <property type="component" value="Unassembled WGS sequence"/>
</dbReference>
<organism evidence="2 3">
    <name type="scientific">Mauremys mutica</name>
    <name type="common">yellowpond turtle</name>
    <dbReference type="NCBI Taxonomy" id="74926"/>
    <lineage>
        <taxon>Eukaryota</taxon>
        <taxon>Metazoa</taxon>
        <taxon>Chordata</taxon>
        <taxon>Craniata</taxon>
        <taxon>Vertebrata</taxon>
        <taxon>Euteleostomi</taxon>
        <taxon>Archelosauria</taxon>
        <taxon>Testudinata</taxon>
        <taxon>Testudines</taxon>
        <taxon>Cryptodira</taxon>
        <taxon>Durocryptodira</taxon>
        <taxon>Testudinoidea</taxon>
        <taxon>Geoemydidae</taxon>
        <taxon>Geoemydinae</taxon>
        <taxon>Mauremys</taxon>
    </lineage>
</organism>
<feature type="region of interest" description="Disordered" evidence="1">
    <location>
        <begin position="30"/>
        <end position="49"/>
    </location>
</feature>
<accession>A0A9D3XCG3</accession>
<comment type="caution">
    <text evidence="2">The sequence shown here is derived from an EMBL/GenBank/DDBJ whole genome shotgun (WGS) entry which is preliminary data.</text>
</comment>
<keyword evidence="3" id="KW-1185">Reference proteome</keyword>
<evidence type="ECO:0000256" key="1">
    <source>
        <dbReference type="SAM" id="MobiDB-lite"/>
    </source>
</evidence>
<protein>
    <submittedName>
        <fullName evidence="2">Uncharacterized protein</fullName>
    </submittedName>
</protein>
<evidence type="ECO:0000313" key="2">
    <source>
        <dbReference type="EMBL" id="KAH1179094.1"/>
    </source>
</evidence>
<proteinExistence type="predicted"/>
<reference evidence="2" key="1">
    <citation type="submission" date="2021-09" db="EMBL/GenBank/DDBJ databases">
        <title>The genome of Mauremys mutica provides insights into the evolution of semi-aquatic lifestyle.</title>
        <authorList>
            <person name="Gong S."/>
            <person name="Gao Y."/>
        </authorList>
    </citation>
    <scope>NUCLEOTIDE SEQUENCE</scope>
    <source>
        <strain evidence="2">MM-2020</strain>
        <tissue evidence="2">Muscle</tissue>
    </source>
</reference>
<dbReference type="AlphaFoldDB" id="A0A9D3XCG3"/>
<sequence>MPPPPPKKVKKGLSSDLKKERLLKHRQIGFGGHLQGKHSTDWVSKPRSSCSQPETLREIKAKPINSKCIRKTQQDRILICYHRIVIKDGRSLSHQVKCPPLEYAV</sequence>
<dbReference type="EMBL" id="JAHDVG010000473">
    <property type="protein sequence ID" value="KAH1179094.1"/>
    <property type="molecule type" value="Genomic_DNA"/>
</dbReference>
<evidence type="ECO:0000313" key="3">
    <source>
        <dbReference type="Proteomes" id="UP000827986"/>
    </source>
</evidence>
<gene>
    <name evidence="2" type="ORF">KIL84_000425</name>
</gene>